<dbReference type="WBParaSite" id="ES5_v2.g22989.t1">
    <property type="protein sequence ID" value="ES5_v2.g22989.t1"/>
    <property type="gene ID" value="ES5_v2.g22989"/>
</dbReference>
<protein>
    <submittedName>
        <fullName evidence="2">Uncharacterized protein</fullName>
    </submittedName>
</protein>
<evidence type="ECO:0000313" key="2">
    <source>
        <dbReference type="WBParaSite" id="ES5_v2.g22989.t1"/>
    </source>
</evidence>
<proteinExistence type="predicted"/>
<name>A0AC34G1K3_9BILA</name>
<accession>A0AC34G1K3</accession>
<dbReference type="Proteomes" id="UP000887579">
    <property type="component" value="Unplaced"/>
</dbReference>
<organism evidence="1 2">
    <name type="scientific">Panagrolaimus sp. ES5</name>
    <dbReference type="NCBI Taxonomy" id="591445"/>
    <lineage>
        <taxon>Eukaryota</taxon>
        <taxon>Metazoa</taxon>
        <taxon>Ecdysozoa</taxon>
        <taxon>Nematoda</taxon>
        <taxon>Chromadorea</taxon>
        <taxon>Rhabditida</taxon>
        <taxon>Tylenchina</taxon>
        <taxon>Panagrolaimomorpha</taxon>
        <taxon>Panagrolaimoidea</taxon>
        <taxon>Panagrolaimidae</taxon>
        <taxon>Panagrolaimus</taxon>
    </lineage>
</organism>
<evidence type="ECO:0000313" key="1">
    <source>
        <dbReference type="Proteomes" id="UP000887579"/>
    </source>
</evidence>
<sequence length="309" mass="34837">CHSTSIDTLSKFTFEPESRFIRILIPASSNSTRVFGLFETSDASVVFELRFGANLDLINMPAGDIELSIQKATGFCSEDSYQNGTELHIEIELEESSFTIRSRNSEQYPLDTQLLPHEHFRLLFFSSPDLCVLPATTTSSAESEFHLHPLSSESTNISTTTSQPPSDFSASVSSFSASKSTKRSRFNFNPEPTQFPNIQRTATMRSAFDRTTPKYGKVRFATYKALPHETTPSTKELSYIDISKDREVYENVQRSNTREINNVWSPTFLLFFGVETLIIGGFVVFGFIMFIVLQCKPNSSDGKFVHYEP</sequence>
<reference evidence="2" key="1">
    <citation type="submission" date="2022-11" db="UniProtKB">
        <authorList>
            <consortium name="WormBaseParasite"/>
        </authorList>
    </citation>
    <scope>IDENTIFICATION</scope>
</reference>